<dbReference type="Proteomes" id="UP000438429">
    <property type="component" value="Unassembled WGS sequence"/>
</dbReference>
<proteinExistence type="predicted"/>
<protein>
    <submittedName>
        <fullName evidence="1">Uncharacterized protein</fullName>
    </submittedName>
</protein>
<dbReference type="AlphaFoldDB" id="A0A6A4T474"/>
<sequence length="93" mass="9914">MLLNERWLQLAPAEAPSLAPAAAVALPPQVTPLANRQRLNCHICKPPQCPTVPERGVTAFSDSAALANGLLKVQRHTQAASLTPLPDSEDPLF</sequence>
<accession>A0A6A4T474</accession>
<evidence type="ECO:0000313" key="2">
    <source>
        <dbReference type="Proteomes" id="UP000438429"/>
    </source>
</evidence>
<dbReference type="EMBL" id="VEVO01000007">
    <property type="protein sequence ID" value="KAF0039699.1"/>
    <property type="molecule type" value="Genomic_DNA"/>
</dbReference>
<comment type="caution">
    <text evidence="1">The sequence shown here is derived from an EMBL/GenBank/DDBJ whole genome shotgun (WGS) entry which is preliminary data.</text>
</comment>
<reference evidence="1 2" key="1">
    <citation type="submission" date="2019-06" db="EMBL/GenBank/DDBJ databases">
        <title>Draft genomes of female and male turbot (Scophthalmus maximus).</title>
        <authorList>
            <person name="Xu H."/>
            <person name="Xu X.-W."/>
            <person name="Shao C."/>
            <person name="Chen S."/>
        </authorList>
    </citation>
    <scope>NUCLEOTIDE SEQUENCE [LARGE SCALE GENOMIC DNA]</scope>
    <source>
        <strain evidence="1">Ysfricsl-2016a</strain>
        <tissue evidence="1">Blood</tissue>
    </source>
</reference>
<name>A0A6A4T474_SCOMX</name>
<evidence type="ECO:0000313" key="1">
    <source>
        <dbReference type="EMBL" id="KAF0039699.1"/>
    </source>
</evidence>
<organism evidence="1 2">
    <name type="scientific">Scophthalmus maximus</name>
    <name type="common">Turbot</name>
    <name type="synonym">Psetta maxima</name>
    <dbReference type="NCBI Taxonomy" id="52904"/>
    <lineage>
        <taxon>Eukaryota</taxon>
        <taxon>Metazoa</taxon>
        <taxon>Chordata</taxon>
        <taxon>Craniata</taxon>
        <taxon>Vertebrata</taxon>
        <taxon>Euteleostomi</taxon>
        <taxon>Actinopterygii</taxon>
        <taxon>Neopterygii</taxon>
        <taxon>Teleostei</taxon>
        <taxon>Neoteleostei</taxon>
        <taxon>Acanthomorphata</taxon>
        <taxon>Carangaria</taxon>
        <taxon>Pleuronectiformes</taxon>
        <taxon>Pleuronectoidei</taxon>
        <taxon>Scophthalmidae</taxon>
        <taxon>Scophthalmus</taxon>
    </lineage>
</organism>
<gene>
    <name evidence="1" type="ORF">F2P81_007934</name>
</gene>